<dbReference type="KEGG" id="pmc:P9515_04521"/>
<dbReference type="AlphaFoldDB" id="A2BV50"/>
<reference evidence="1 2" key="1">
    <citation type="journal article" date="2007" name="PLoS Genet.">
        <title>Patterns and implications of gene gain and loss in the evolution of Prochlorococcus.</title>
        <authorList>
            <person name="Kettler G.C."/>
            <person name="Martiny A.C."/>
            <person name="Huang K."/>
            <person name="Zucker J."/>
            <person name="Coleman M.L."/>
            <person name="Rodrigue S."/>
            <person name="Chen F."/>
            <person name="Lapidus A."/>
            <person name="Ferriera S."/>
            <person name="Johnson J."/>
            <person name="Steglich C."/>
            <person name="Church G.M."/>
            <person name="Richardson P."/>
            <person name="Chisholm S.W."/>
        </authorList>
    </citation>
    <scope>NUCLEOTIDE SEQUENCE [LARGE SCALE GENOMIC DNA]</scope>
    <source>
        <strain evidence="1 2">MIT 9515</strain>
    </source>
</reference>
<sequence>MMIRKAYYLPEKKFTWPLSKKLLFSILDDQVSDVFVCELIWERLFYIKEKPIENWICSEYTPSYWSEKYNNSPQIISERGASIHLTRSIPKDHKQNLKKVLDFKGYKINELTPRKTRRATAVNWLICWVIEYESMLKEYDKLPILSSPPFNPMHGHKGDPEIK</sequence>
<evidence type="ECO:0000313" key="2">
    <source>
        <dbReference type="Proteomes" id="UP000001589"/>
    </source>
</evidence>
<dbReference type="HOGENOM" id="CLU_139155_0_0_3"/>
<dbReference type="Pfam" id="PF08853">
    <property type="entry name" value="DUF1823"/>
    <property type="match status" value="1"/>
</dbReference>
<dbReference type="eggNOG" id="ENOG5033UI4">
    <property type="taxonomic scope" value="Bacteria"/>
</dbReference>
<dbReference type="GeneID" id="60200453"/>
<dbReference type="RefSeq" id="WP_011819769.1">
    <property type="nucleotide sequence ID" value="NC_008817.1"/>
</dbReference>
<evidence type="ECO:0008006" key="3">
    <source>
        <dbReference type="Google" id="ProtNLM"/>
    </source>
</evidence>
<dbReference type="STRING" id="167542.P9515_04521"/>
<dbReference type="Proteomes" id="UP000001589">
    <property type="component" value="Chromosome"/>
</dbReference>
<dbReference type="EMBL" id="CP000552">
    <property type="protein sequence ID" value="ABM71661.1"/>
    <property type="molecule type" value="Genomic_DNA"/>
</dbReference>
<protein>
    <recommendedName>
        <fullName evidence="3">DUF1823 domain-containing protein</fullName>
    </recommendedName>
</protein>
<dbReference type="InterPro" id="IPR014952">
    <property type="entry name" value="DUF1823"/>
</dbReference>
<gene>
    <name evidence="1" type="ordered locus">P9515_04521</name>
</gene>
<evidence type="ECO:0000313" key="1">
    <source>
        <dbReference type="EMBL" id="ABM71661.1"/>
    </source>
</evidence>
<name>A2BV50_PROM5</name>
<accession>A2BV50</accession>
<organism evidence="1 2">
    <name type="scientific">Prochlorococcus marinus (strain MIT 9515)</name>
    <dbReference type="NCBI Taxonomy" id="167542"/>
    <lineage>
        <taxon>Bacteria</taxon>
        <taxon>Bacillati</taxon>
        <taxon>Cyanobacteriota</taxon>
        <taxon>Cyanophyceae</taxon>
        <taxon>Synechococcales</taxon>
        <taxon>Prochlorococcaceae</taxon>
        <taxon>Prochlorococcus</taxon>
    </lineage>
</organism>
<dbReference type="Gene3D" id="1.10.418.90">
    <property type="entry name" value="Protein of unknown function DUF1823"/>
    <property type="match status" value="1"/>
</dbReference>
<proteinExistence type="predicted"/>